<evidence type="ECO:0000256" key="2">
    <source>
        <dbReference type="ARBA" id="ARBA00004123"/>
    </source>
</evidence>
<comment type="similarity">
    <text evidence="3">Belongs to the HARBI1 family.</text>
</comment>
<evidence type="ECO:0000256" key="5">
    <source>
        <dbReference type="ARBA" id="ARBA00022723"/>
    </source>
</evidence>
<keyword evidence="4" id="KW-0540">Nuclease</keyword>
<comment type="subcellular location">
    <subcellularLocation>
        <location evidence="2">Nucleus</location>
    </subcellularLocation>
</comment>
<comment type="cofactor">
    <cofactor evidence="1">
        <name>a divalent metal cation</name>
        <dbReference type="ChEBI" id="CHEBI:60240"/>
    </cofactor>
</comment>
<protein>
    <submittedName>
        <fullName evidence="9">(diamondback moth) hypothetical protein</fullName>
    </submittedName>
</protein>
<proteinExistence type="inferred from homology"/>
<evidence type="ECO:0000256" key="3">
    <source>
        <dbReference type="ARBA" id="ARBA00006958"/>
    </source>
</evidence>
<dbReference type="GO" id="GO:0005634">
    <property type="term" value="C:nucleus"/>
    <property type="evidence" value="ECO:0007669"/>
    <property type="project" value="UniProtKB-SubCell"/>
</dbReference>
<dbReference type="PANTHER" id="PTHR22930:SF85">
    <property type="entry name" value="GH03217P-RELATED"/>
    <property type="match status" value="1"/>
</dbReference>
<dbReference type="EMBL" id="CAJHNJ030000069">
    <property type="protein sequence ID" value="CAG9133872.1"/>
    <property type="molecule type" value="Genomic_DNA"/>
</dbReference>
<dbReference type="InterPro" id="IPR027806">
    <property type="entry name" value="HARBI1_dom"/>
</dbReference>
<feature type="domain" description="DDE Tnp4" evidence="8">
    <location>
        <begin position="2"/>
        <end position="109"/>
    </location>
</feature>
<evidence type="ECO:0000313" key="9">
    <source>
        <dbReference type="EMBL" id="CAG9133872.1"/>
    </source>
</evidence>
<evidence type="ECO:0000313" key="10">
    <source>
        <dbReference type="Proteomes" id="UP000653454"/>
    </source>
</evidence>
<dbReference type="GO" id="GO:0046872">
    <property type="term" value="F:metal ion binding"/>
    <property type="evidence" value="ECO:0007669"/>
    <property type="project" value="UniProtKB-KW"/>
</dbReference>
<evidence type="ECO:0000256" key="4">
    <source>
        <dbReference type="ARBA" id="ARBA00022722"/>
    </source>
</evidence>
<evidence type="ECO:0000256" key="6">
    <source>
        <dbReference type="ARBA" id="ARBA00022801"/>
    </source>
</evidence>
<evidence type="ECO:0000259" key="8">
    <source>
        <dbReference type="Pfam" id="PF13359"/>
    </source>
</evidence>
<dbReference type="GO" id="GO:0004518">
    <property type="term" value="F:nuclease activity"/>
    <property type="evidence" value="ECO:0007669"/>
    <property type="project" value="UniProtKB-KW"/>
</dbReference>
<reference evidence="9" key="1">
    <citation type="submission" date="2020-11" db="EMBL/GenBank/DDBJ databases">
        <authorList>
            <person name="Whiteford S."/>
        </authorList>
    </citation>
    <scope>NUCLEOTIDE SEQUENCE</scope>
</reference>
<dbReference type="Pfam" id="PF13359">
    <property type="entry name" value="DDE_Tnp_4"/>
    <property type="match status" value="1"/>
</dbReference>
<keyword evidence="10" id="KW-1185">Reference proteome</keyword>
<accession>A0A8S4G4L6</accession>
<sequence length="129" mass="14686">MVCDHECRILSINPKFGGASHDAFVWENSQINTLMQTLHRNGESSWLLGDSGYPQRPWLMTPYNNPAPGSAAESYNAAHSRARVLIENTFGRLKNRWRCVCKDRVPIALYAGQMCKNYHGLQCFAQHFN</sequence>
<comment type="caution">
    <text evidence="9">The sequence shown here is derived from an EMBL/GenBank/DDBJ whole genome shotgun (WGS) entry which is preliminary data.</text>
</comment>
<dbReference type="InterPro" id="IPR045249">
    <property type="entry name" value="HARBI1-like"/>
</dbReference>
<organism evidence="9 10">
    <name type="scientific">Plutella xylostella</name>
    <name type="common">Diamondback moth</name>
    <name type="synonym">Plutella maculipennis</name>
    <dbReference type="NCBI Taxonomy" id="51655"/>
    <lineage>
        <taxon>Eukaryota</taxon>
        <taxon>Metazoa</taxon>
        <taxon>Ecdysozoa</taxon>
        <taxon>Arthropoda</taxon>
        <taxon>Hexapoda</taxon>
        <taxon>Insecta</taxon>
        <taxon>Pterygota</taxon>
        <taxon>Neoptera</taxon>
        <taxon>Endopterygota</taxon>
        <taxon>Lepidoptera</taxon>
        <taxon>Glossata</taxon>
        <taxon>Ditrysia</taxon>
        <taxon>Yponomeutoidea</taxon>
        <taxon>Plutellidae</taxon>
        <taxon>Plutella</taxon>
    </lineage>
</organism>
<evidence type="ECO:0000256" key="7">
    <source>
        <dbReference type="ARBA" id="ARBA00023242"/>
    </source>
</evidence>
<dbReference type="GO" id="GO:0016787">
    <property type="term" value="F:hydrolase activity"/>
    <property type="evidence" value="ECO:0007669"/>
    <property type="project" value="UniProtKB-KW"/>
</dbReference>
<dbReference type="AlphaFoldDB" id="A0A8S4G4L6"/>
<name>A0A8S4G4L6_PLUXY</name>
<evidence type="ECO:0000256" key="1">
    <source>
        <dbReference type="ARBA" id="ARBA00001968"/>
    </source>
</evidence>
<keyword evidence="7" id="KW-0539">Nucleus</keyword>
<keyword evidence="6" id="KW-0378">Hydrolase</keyword>
<gene>
    <name evidence="9" type="ORF">PLXY2_LOCUS12148</name>
</gene>
<dbReference type="PANTHER" id="PTHR22930">
    <property type="match status" value="1"/>
</dbReference>
<keyword evidence="5" id="KW-0479">Metal-binding</keyword>
<dbReference type="Proteomes" id="UP000653454">
    <property type="component" value="Unassembled WGS sequence"/>
</dbReference>